<sequence length="73" mass="8290">MVFGIGKKKRFAFSCGSVGMDCGFEVKGASSEEEILEILKIHAKNVHHMKEISDDIEKQDKTKYKESVKKAWI</sequence>
<dbReference type="InterPro" id="IPR009409">
    <property type="entry name" value="DUF1059"/>
</dbReference>
<accession>F0NMB0</accession>
<dbReference type="EMBL" id="CP002426">
    <property type="protein sequence ID" value="ADX83774.1"/>
    <property type="molecule type" value="Genomic_DNA"/>
</dbReference>
<evidence type="ECO:0000313" key="1">
    <source>
        <dbReference type="EMBL" id="ADX83774.1"/>
    </source>
</evidence>
<reference evidence="1 2" key="1">
    <citation type="journal article" date="2011" name="J. Bacteriol.">
        <title>Genome analyses of icelandic strains of Sulfolobus islandicus, model organisms for genetic and virus-host interaction studies.</title>
        <authorList>
            <person name="Guo L."/>
            <person name="Brugger K."/>
            <person name="Liu C."/>
            <person name="Shah S.A."/>
            <person name="Zheng H."/>
            <person name="Zhu Y."/>
            <person name="Wang S."/>
            <person name="Lillestol R.K."/>
            <person name="Chen L."/>
            <person name="Frank J."/>
            <person name="Prangishvili D."/>
            <person name="Paulin L."/>
            <person name="She Q."/>
            <person name="Huang L."/>
            <person name="Garrett R.A."/>
        </authorList>
    </citation>
    <scope>NUCLEOTIDE SEQUENCE [LARGE SCALE GENOMIC DNA]</scope>
    <source>
        <strain evidence="1 2">HVE10/4</strain>
    </source>
</reference>
<protein>
    <recommendedName>
        <fullName evidence="3">Small metal-binding protein</fullName>
    </recommendedName>
</protein>
<evidence type="ECO:0008006" key="3">
    <source>
        <dbReference type="Google" id="ProtNLM"/>
    </source>
</evidence>
<evidence type="ECO:0000313" key="2">
    <source>
        <dbReference type="Proteomes" id="UP000006395"/>
    </source>
</evidence>
<dbReference type="Proteomes" id="UP000006395">
    <property type="component" value="Chromosome"/>
</dbReference>
<keyword evidence="2" id="KW-1185">Reference proteome</keyword>
<dbReference type="AlphaFoldDB" id="F0NMB0"/>
<dbReference type="HOGENOM" id="CLU_200908_0_0_2"/>
<gene>
    <name evidence="1" type="ordered locus">SiH_2436</name>
</gene>
<name>F0NMB0_SACI0</name>
<organism evidence="1 2">
    <name type="scientific">Saccharolobus islandicus (strain HVE10/4)</name>
    <name type="common">Sulfolobus islandicus</name>
    <dbReference type="NCBI Taxonomy" id="930943"/>
    <lineage>
        <taxon>Archaea</taxon>
        <taxon>Thermoproteota</taxon>
        <taxon>Thermoprotei</taxon>
        <taxon>Sulfolobales</taxon>
        <taxon>Sulfolobaceae</taxon>
        <taxon>Saccharolobus</taxon>
    </lineage>
</organism>
<dbReference type="KEGG" id="sih:SiH_2436"/>
<dbReference type="Pfam" id="PF06348">
    <property type="entry name" value="DUF1059"/>
    <property type="match status" value="1"/>
</dbReference>
<proteinExistence type="predicted"/>